<protein>
    <submittedName>
        <fullName evidence="9">MFS transporter</fullName>
    </submittedName>
</protein>
<feature type="transmembrane region" description="Helical" evidence="7">
    <location>
        <begin position="59"/>
        <end position="80"/>
    </location>
</feature>
<dbReference type="Proteomes" id="UP000282323">
    <property type="component" value="Unassembled WGS sequence"/>
</dbReference>
<evidence type="ECO:0000313" key="10">
    <source>
        <dbReference type="Proteomes" id="UP000282323"/>
    </source>
</evidence>
<dbReference type="AlphaFoldDB" id="A0A3N6PAS1"/>
<evidence type="ECO:0000256" key="3">
    <source>
        <dbReference type="ARBA" id="ARBA00022475"/>
    </source>
</evidence>
<feature type="transmembrane region" description="Helical" evidence="7">
    <location>
        <begin position="361"/>
        <end position="381"/>
    </location>
</feature>
<feature type="transmembrane region" description="Helical" evidence="7">
    <location>
        <begin position="266"/>
        <end position="284"/>
    </location>
</feature>
<dbReference type="PROSITE" id="PS50850">
    <property type="entry name" value="MFS"/>
    <property type="match status" value="1"/>
</dbReference>
<evidence type="ECO:0000313" key="9">
    <source>
        <dbReference type="EMBL" id="RQG93525.1"/>
    </source>
</evidence>
<evidence type="ECO:0000256" key="7">
    <source>
        <dbReference type="SAM" id="Phobius"/>
    </source>
</evidence>
<dbReference type="GO" id="GO:0022857">
    <property type="term" value="F:transmembrane transporter activity"/>
    <property type="evidence" value="ECO:0007669"/>
    <property type="project" value="InterPro"/>
</dbReference>
<dbReference type="InterPro" id="IPR036259">
    <property type="entry name" value="MFS_trans_sf"/>
</dbReference>
<keyword evidence="5 7" id="KW-1133">Transmembrane helix</keyword>
<reference evidence="9 10" key="1">
    <citation type="submission" date="2018-10" db="EMBL/GenBank/DDBJ databases">
        <title>Natrarchaeobius chitinivorans gen. nov., sp. nov., and Natrarchaeobius haloalkaliphilus sp. nov., alkaliphilic, chitin-utilizing haloarchaea from hypersaline alkaline lakes.</title>
        <authorList>
            <person name="Sorokin D.Y."/>
            <person name="Elcheninov A.G."/>
            <person name="Kostrikina N.A."/>
            <person name="Bale N.J."/>
            <person name="Sinninghe Damste J.S."/>
            <person name="Khijniak T.V."/>
            <person name="Kublanov I.V."/>
            <person name="Toshchakov S.V."/>
        </authorList>
    </citation>
    <scope>NUCLEOTIDE SEQUENCE [LARGE SCALE GENOMIC DNA]</scope>
    <source>
        <strain evidence="9 10">AArcht4T</strain>
    </source>
</reference>
<feature type="transmembrane region" description="Helical" evidence="7">
    <location>
        <begin position="121"/>
        <end position="139"/>
    </location>
</feature>
<feature type="transmembrane region" description="Helical" evidence="7">
    <location>
        <begin position="177"/>
        <end position="194"/>
    </location>
</feature>
<accession>A0A3N6PAS1</accession>
<evidence type="ECO:0000256" key="6">
    <source>
        <dbReference type="ARBA" id="ARBA00023136"/>
    </source>
</evidence>
<feature type="transmembrane region" description="Helical" evidence="7">
    <location>
        <begin position="241"/>
        <end position="260"/>
    </location>
</feature>
<dbReference type="InterPro" id="IPR050171">
    <property type="entry name" value="MFS_Transporters"/>
</dbReference>
<feature type="transmembrane region" description="Helical" evidence="7">
    <location>
        <begin position="320"/>
        <end position="340"/>
    </location>
</feature>
<evidence type="ECO:0000256" key="1">
    <source>
        <dbReference type="ARBA" id="ARBA00004651"/>
    </source>
</evidence>
<keyword evidence="4 7" id="KW-0812">Transmembrane</keyword>
<dbReference type="EMBL" id="REGA01000013">
    <property type="protein sequence ID" value="RQG93525.1"/>
    <property type="molecule type" value="Genomic_DNA"/>
</dbReference>
<dbReference type="PANTHER" id="PTHR23517">
    <property type="entry name" value="RESISTANCE PROTEIN MDTM, PUTATIVE-RELATED-RELATED"/>
    <property type="match status" value="1"/>
</dbReference>
<keyword evidence="6 7" id="KW-0472">Membrane</keyword>
<keyword evidence="3" id="KW-1003">Cell membrane</keyword>
<dbReference type="InterPro" id="IPR020846">
    <property type="entry name" value="MFS_dom"/>
</dbReference>
<dbReference type="SUPFAM" id="SSF103473">
    <property type="entry name" value="MFS general substrate transporter"/>
    <property type="match status" value="1"/>
</dbReference>
<feature type="domain" description="Major facilitator superfamily (MFS) profile" evidence="8">
    <location>
        <begin position="22"/>
        <end position="421"/>
    </location>
</feature>
<sequence>MTARSVLSRLVGDNHDVVGNRDFQIVLIAGIVTPLGTSLVSPILDSLRDPFSVSATEVGLMITAFTAPGIVLIVLGGFLADTYGRKPVLSVGLLLFGTSGVLIAFTESFGIALALRFLQGAGLSGITPVLITIVGDLFSGERETTAQGMRFGVSGLLSAVFPVFAGILVVVAWQYPFYLYGLSIPLAGLSYLFLSESRTPSTDDQESTSSGSVPLEYVVELSRQCLKTHVFSFLVARFTPVFVYIGFLTYVSIVVVELVGGTPRDAGIIVGIVNFVYALTAIQAGRINSMISGHTITLVGANSLLCLGFLVVLYTPSVLVAALGAILIGVGFGFILSLYRSIISKLASVQYRGGLVGAGEAVGRVGATFAPVFLGGVITLAEPIFGFQDAIRYSLGGSAVAFTVIGCLSVLVMIATSPEKL</sequence>
<organism evidence="9 10">
    <name type="scientific">Natrarchaeobius chitinivorans</name>
    <dbReference type="NCBI Taxonomy" id="1679083"/>
    <lineage>
        <taxon>Archaea</taxon>
        <taxon>Methanobacteriati</taxon>
        <taxon>Methanobacteriota</taxon>
        <taxon>Stenosarchaea group</taxon>
        <taxon>Halobacteria</taxon>
        <taxon>Halobacteriales</taxon>
        <taxon>Natrialbaceae</taxon>
        <taxon>Natrarchaeobius</taxon>
    </lineage>
</organism>
<evidence type="ECO:0000259" key="8">
    <source>
        <dbReference type="PROSITE" id="PS50850"/>
    </source>
</evidence>
<comment type="caution">
    <text evidence="9">The sequence shown here is derived from an EMBL/GenBank/DDBJ whole genome shotgun (WGS) entry which is preliminary data.</text>
</comment>
<keyword evidence="10" id="KW-1185">Reference proteome</keyword>
<proteinExistence type="predicted"/>
<comment type="subcellular location">
    <subcellularLocation>
        <location evidence="1">Cell membrane</location>
        <topology evidence="1">Multi-pass membrane protein</topology>
    </subcellularLocation>
</comment>
<gene>
    <name evidence="9" type="ORF">EA473_14405</name>
</gene>
<feature type="transmembrane region" description="Helical" evidence="7">
    <location>
        <begin position="151"/>
        <end position="171"/>
    </location>
</feature>
<dbReference type="Pfam" id="PF07690">
    <property type="entry name" value="MFS_1"/>
    <property type="match status" value="1"/>
</dbReference>
<feature type="transmembrane region" description="Helical" evidence="7">
    <location>
        <begin position="393"/>
        <end position="415"/>
    </location>
</feature>
<dbReference type="GO" id="GO:0005886">
    <property type="term" value="C:plasma membrane"/>
    <property type="evidence" value="ECO:0007669"/>
    <property type="project" value="UniProtKB-SubCell"/>
</dbReference>
<name>A0A3N6PAS1_NATCH</name>
<evidence type="ECO:0000256" key="2">
    <source>
        <dbReference type="ARBA" id="ARBA00022448"/>
    </source>
</evidence>
<evidence type="ECO:0000256" key="5">
    <source>
        <dbReference type="ARBA" id="ARBA00022989"/>
    </source>
</evidence>
<dbReference type="Gene3D" id="1.20.1250.20">
    <property type="entry name" value="MFS general substrate transporter like domains"/>
    <property type="match status" value="1"/>
</dbReference>
<feature type="transmembrane region" description="Helical" evidence="7">
    <location>
        <begin position="92"/>
        <end position="115"/>
    </location>
</feature>
<feature type="transmembrane region" description="Helical" evidence="7">
    <location>
        <begin position="296"/>
        <end position="314"/>
    </location>
</feature>
<evidence type="ECO:0000256" key="4">
    <source>
        <dbReference type="ARBA" id="ARBA00022692"/>
    </source>
</evidence>
<feature type="transmembrane region" description="Helical" evidence="7">
    <location>
        <begin position="25"/>
        <end position="44"/>
    </location>
</feature>
<dbReference type="InterPro" id="IPR011701">
    <property type="entry name" value="MFS"/>
</dbReference>
<keyword evidence="2" id="KW-0813">Transport</keyword>
<dbReference type="PANTHER" id="PTHR23517:SF3">
    <property type="entry name" value="INTEGRAL MEMBRANE TRANSPORT PROTEIN"/>
    <property type="match status" value="1"/>
</dbReference>